<name>A0ABM4CP60_HYDVU</name>
<dbReference type="RefSeq" id="XP_065663612.1">
    <property type="nucleotide sequence ID" value="XM_065807540.1"/>
</dbReference>
<feature type="coiled-coil region" evidence="2">
    <location>
        <begin position="350"/>
        <end position="426"/>
    </location>
</feature>
<keyword evidence="1 2" id="KW-0175">Coiled coil</keyword>
<evidence type="ECO:0000313" key="4">
    <source>
        <dbReference type="Proteomes" id="UP001652625"/>
    </source>
</evidence>
<evidence type="ECO:0000256" key="1">
    <source>
        <dbReference type="ARBA" id="ARBA00023054"/>
    </source>
</evidence>
<evidence type="ECO:0000313" key="5">
    <source>
        <dbReference type="RefSeq" id="XP_065663612.1"/>
    </source>
</evidence>
<dbReference type="PANTHER" id="PTHR32123">
    <property type="entry name" value="BICD FAMILY-LIKE CARGO ADAPTER"/>
    <property type="match status" value="1"/>
</dbReference>
<keyword evidence="4" id="KW-1185">Reference proteome</keyword>
<dbReference type="GeneID" id="101240983"/>
<sequence>MITDEEETDNISVKSSDKYNQNTCIERDVYQQIAEKDHYLLLAAEAGKVLLEKNKQITNYYQRLQKEYLHKIEELEQEKHYLKKELTDRDLNYESRMQELQNEFNNLSGQLHKVQKSSLMFERSNQSSFEDLAVQNSSLISELEEMKSYNKELSNQVKALSKRLDEPKDQFLSKLHSEPVTSISVDSLLERLDCNETKKLKEQVEVYQNNMSKIQKKNEKLKDRLQLCNSFHQLPAPSQGVSLFEEMSFDTDFHKTSSPKKNRENEIENVSEYKMTYQSEYKMIYQKLTKLKNKLLFGSLKKHPYENIDVVNSDTIIKIIDMIDILIQNSVMLEGSQINEDYDHTSQNESNTSDRDIEALEQQVNDLNHRLNIATNNCELAKKDLSIAQASALLQEEVLQSLQIKVNSHEREIESLRKEREIMLADISVDEKFKAVIQDRDEAFSKVNFVSGKLEESYCDIRKLNSQLLTVVEQKYALSEQLEEWQFDMASLIDQQLTTKIKDEQWKSRKRSGSITPARLFASKIFSSRNNSKNPSPNRVSSPVSSKTK</sequence>
<feature type="compositionally biased region" description="Low complexity" evidence="3">
    <location>
        <begin position="527"/>
        <end position="549"/>
    </location>
</feature>
<evidence type="ECO:0000256" key="3">
    <source>
        <dbReference type="SAM" id="MobiDB-lite"/>
    </source>
</evidence>
<feature type="region of interest" description="Disordered" evidence="3">
    <location>
        <begin position="526"/>
        <end position="549"/>
    </location>
</feature>
<proteinExistence type="predicted"/>
<dbReference type="InterPro" id="IPR051149">
    <property type="entry name" value="Spindly/BICDR_Dynein_Adapter"/>
</dbReference>
<accession>A0ABM4CP60</accession>
<protein>
    <submittedName>
        <fullName evidence="5">Bicaudal D-related protein homolog isoform X3</fullName>
    </submittedName>
</protein>
<organism evidence="4 5">
    <name type="scientific">Hydra vulgaris</name>
    <name type="common">Hydra</name>
    <name type="synonym">Hydra attenuata</name>
    <dbReference type="NCBI Taxonomy" id="6087"/>
    <lineage>
        <taxon>Eukaryota</taxon>
        <taxon>Metazoa</taxon>
        <taxon>Cnidaria</taxon>
        <taxon>Hydrozoa</taxon>
        <taxon>Hydroidolina</taxon>
        <taxon>Anthoathecata</taxon>
        <taxon>Aplanulata</taxon>
        <taxon>Hydridae</taxon>
        <taxon>Hydra</taxon>
    </lineage>
</organism>
<feature type="coiled-coil region" evidence="2">
    <location>
        <begin position="65"/>
        <end position="170"/>
    </location>
</feature>
<feature type="coiled-coil region" evidence="2">
    <location>
        <begin position="197"/>
        <end position="224"/>
    </location>
</feature>
<gene>
    <name evidence="5" type="primary">LOC101240983</name>
</gene>
<evidence type="ECO:0000256" key="2">
    <source>
        <dbReference type="SAM" id="Coils"/>
    </source>
</evidence>
<dbReference type="Proteomes" id="UP001652625">
    <property type="component" value="Chromosome 10"/>
</dbReference>
<dbReference type="PANTHER" id="PTHR32123:SF13">
    <property type="entry name" value="BICAUDAL D-RELATED PROTEIN HOMOLOG"/>
    <property type="match status" value="1"/>
</dbReference>
<reference evidence="5" key="1">
    <citation type="submission" date="2025-08" db="UniProtKB">
        <authorList>
            <consortium name="RefSeq"/>
        </authorList>
    </citation>
    <scope>IDENTIFICATION</scope>
</reference>